<name>A0ABT3WBS2_9PROT</name>
<protein>
    <submittedName>
        <fullName evidence="1">Uncharacterized protein</fullName>
    </submittedName>
</protein>
<evidence type="ECO:0000313" key="2">
    <source>
        <dbReference type="Proteomes" id="UP001165648"/>
    </source>
</evidence>
<organism evidence="1 2">
    <name type="scientific">Bombella saccharophila</name>
    <dbReference type="NCBI Taxonomy" id="2967338"/>
    <lineage>
        <taxon>Bacteria</taxon>
        <taxon>Pseudomonadati</taxon>
        <taxon>Pseudomonadota</taxon>
        <taxon>Alphaproteobacteria</taxon>
        <taxon>Acetobacterales</taxon>
        <taxon>Acetobacteraceae</taxon>
        <taxon>Bombella</taxon>
    </lineage>
</organism>
<keyword evidence="2" id="KW-1185">Reference proteome</keyword>
<dbReference type="EMBL" id="JANIDW010000001">
    <property type="protein sequence ID" value="MCX5614411.1"/>
    <property type="molecule type" value="Genomic_DNA"/>
</dbReference>
<dbReference type="RefSeq" id="WP_266106520.1">
    <property type="nucleotide sequence ID" value="NZ_JANIDW010000001.1"/>
</dbReference>
<gene>
    <name evidence="1" type="ORF">NQF64_04030</name>
</gene>
<evidence type="ECO:0000313" key="1">
    <source>
        <dbReference type="EMBL" id="MCX5614411.1"/>
    </source>
</evidence>
<reference evidence="1 2" key="1">
    <citation type="submission" date="2022-07" db="EMBL/GenBank/DDBJ databases">
        <title>Bombella genomes.</title>
        <authorList>
            <person name="Harer L."/>
            <person name="Styblova S."/>
            <person name="Ehrmann M."/>
        </authorList>
    </citation>
    <scope>NUCLEOTIDE SEQUENCE [LARGE SCALE GENOMIC DNA]</scope>
    <source>
        <strain evidence="1 2">TMW 2.2558</strain>
    </source>
</reference>
<proteinExistence type="predicted"/>
<comment type="caution">
    <text evidence="1">The sequence shown here is derived from an EMBL/GenBank/DDBJ whole genome shotgun (WGS) entry which is preliminary data.</text>
</comment>
<sequence>MLKNANGESASQIDEARLLRKLAQKVINDGLVYVRQGDLQKAQRAEEIAGMLLDEARAVLEERRL</sequence>
<accession>A0ABT3WBS2</accession>
<dbReference type="Proteomes" id="UP001165648">
    <property type="component" value="Unassembled WGS sequence"/>
</dbReference>